<accession>A0A250JIE4</accession>
<dbReference type="KEGG" id="cfus:CYFUS_009144"/>
<reference evidence="1 2" key="1">
    <citation type="submission" date="2017-06" db="EMBL/GenBank/DDBJ databases">
        <title>Sequencing and comparative analysis of myxobacterial genomes.</title>
        <authorList>
            <person name="Rupp O."/>
            <person name="Goesmann A."/>
            <person name="Sogaard-Andersen L."/>
        </authorList>
    </citation>
    <scope>NUCLEOTIDE SEQUENCE [LARGE SCALE GENOMIC DNA]</scope>
    <source>
        <strain evidence="1 2">DSM 52655</strain>
    </source>
</reference>
<protein>
    <submittedName>
        <fullName evidence="1">Uncharacterized protein</fullName>
    </submittedName>
</protein>
<organism evidence="1 2">
    <name type="scientific">Cystobacter fuscus</name>
    <dbReference type="NCBI Taxonomy" id="43"/>
    <lineage>
        <taxon>Bacteria</taxon>
        <taxon>Pseudomonadati</taxon>
        <taxon>Myxococcota</taxon>
        <taxon>Myxococcia</taxon>
        <taxon>Myxococcales</taxon>
        <taxon>Cystobacterineae</taxon>
        <taxon>Archangiaceae</taxon>
        <taxon>Cystobacter</taxon>
    </lineage>
</organism>
<sequence length="34" mass="3771">MLKLLRNGQLYKNTPFHVLGGMGAVWRERAGAEG</sequence>
<dbReference type="AlphaFoldDB" id="A0A250JIE4"/>
<dbReference type="Proteomes" id="UP000217257">
    <property type="component" value="Chromosome"/>
</dbReference>
<proteinExistence type="predicted"/>
<dbReference type="EMBL" id="CP022098">
    <property type="protein sequence ID" value="ATB43664.1"/>
    <property type="molecule type" value="Genomic_DNA"/>
</dbReference>
<evidence type="ECO:0000313" key="2">
    <source>
        <dbReference type="Proteomes" id="UP000217257"/>
    </source>
</evidence>
<evidence type="ECO:0000313" key="1">
    <source>
        <dbReference type="EMBL" id="ATB43664.1"/>
    </source>
</evidence>
<name>A0A250JIE4_9BACT</name>
<gene>
    <name evidence="1" type="ORF">CYFUS_009144</name>
</gene>